<dbReference type="InterPro" id="IPR036179">
    <property type="entry name" value="Ig-like_dom_sf"/>
</dbReference>
<evidence type="ECO:0000313" key="3">
    <source>
        <dbReference type="WBParaSite" id="nRc.2.0.1.t10062-RA"/>
    </source>
</evidence>
<keyword evidence="2" id="KW-1185">Reference proteome</keyword>
<sequence length="79" mass="8645">ISTSRVNDEELYSVLLIRKVLTIDFDAYNCTASNSMGLSWASTRLIESTNFPVHFMMPGVVGGVLAILVIALAIVWANK</sequence>
<dbReference type="Proteomes" id="UP000887565">
    <property type="component" value="Unplaced"/>
</dbReference>
<keyword evidence="1" id="KW-1133">Transmembrane helix</keyword>
<dbReference type="Gene3D" id="2.60.40.10">
    <property type="entry name" value="Immunoglobulins"/>
    <property type="match status" value="1"/>
</dbReference>
<organism evidence="2 3">
    <name type="scientific">Romanomermis culicivorax</name>
    <name type="common">Nematode worm</name>
    <dbReference type="NCBI Taxonomy" id="13658"/>
    <lineage>
        <taxon>Eukaryota</taxon>
        <taxon>Metazoa</taxon>
        <taxon>Ecdysozoa</taxon>
        <taxon>Nematoda</taxon>
        <taxon>Enoplea</taxon>
        <taxon>Dorylaimia</taxon>
        <taxon>Mermithida</taxon>
        <taxon>Mermithoidea</taxon>
        <taxon>Mermithidae</taxon>
        <taxon>Romanomermis</taxon>
    </lineage>
</organism>
<feature type="transmembrane region" description="Helical" evidence="1">
    <location>
        <begin position="55"/>
        <end position="77"/>
    </location>
</feature>
<accession>A0A915I872</accession>
<name>A0A915I872_ROMCU</name>
<dbReference type="InterPro" id="IPR013783">
    <property type="entry name" value="Ig-like_fold"/>
</dbReference>
<protein>
    <submittedName>
        <fullName evidence="3">Uncharacterized protein</fullName>
    </submittedName>
</protein>
<keyword evidence="1" id="KW-0472">Membrane</keyword>
<keyword evidence="1" id="KW-0812">Transmembrane</keyword>
<dbReference type="SUPFAM" id="SSF48726">
    <property type="entry name" value="Immunoglobulin"/>
    <property type="match status" value="1"/>
</dbReference>
<reference evidence="3" key="1">
    <citation type="submission" date="2022-11" db="UniProtKB">
        <authorList>
            <consortium name="WormBaseParasite"/>
        </authorList>
    </citation>
    <scope>IDENTIFICATION</scope>
</reference>
<evidence type="ECO:0000313" key="2">
    <source>
        <dbReference type="Proteomes" id="UP000887565"/>
    </source>
</evidence>
<dbReference type="WBParaSite" id="nRc.2.0.1.t10062-RA">
    <property type="protein sequence ID" value="nRc.2.0.1.t10062-RA"/>
    <property type="gene ID" value="nRc.2.0.1.g10062"/>
</dbReference>
<proteinExistence type="predicted"/>
<evidence type="ECO:0000256" key="1">
    <source>
        <dbReference type="SAM" id="Phobius"/>
    </source>
</evidence>
<dbReference type="AlphaFoldDB" id="A0A915I872"/>